<evidence type="ECO:0000313" key="2">
    <source>
        <dbReference type="Proteomes" id="UP001281147"/>
    </source>
</evidence>
<dbReference type="Proteomes" id="UP001281147">
    <property type="component" value="Unassembled WGS sequence"/>
</dbReference>
<name>A0ACC3MX19_9PEZI</name>
<organism evidence="1 2">
    <name type="scientific">Vermiconidia calcicola</name>
    <dbReference type="NCBI Taxonomy" id="1690605"/>
    <lineage>
        <taxon>Eukaryota</taxon>
        <taxon>Fungi</taxon>
        <taxon>Dikarya</taxon>
        <taxon>Ascomycota</taxon>
        <taxon>Pezizomycotina</taxon>
        <taxon>Dothideomycetes</taxon>
        <taxon>Dothideomycetidae</taxon>
        <taxon>Mycosphaerellales</taxon>
        <taxon>Extremaceae</taxon>
        <taxon>Vermiconidia</taxon>
    </lineage>
</organism>
<sequence length="413" mass="45659">MLEARTVHRVDIVTNIEDVEARLNITSWERNAFNGHPTSSGQQHLERELASAMRINSVDVADSSVSRSLSRTLPTSRKKTQASMVLASPFHLHRAYPIISNSYPTVASIGGRLVSISCFVGTCRANGLQSKQPRFFRGVYGLSRHISNAHKEVPKMSLDEVAEKCGKVDMSEVDAERIENGEELETPIELVCSNQDDTNESTNDTELAVFADPKMQRLNSTFTHIFNIDGKWVELSCKICGANSSTSTKKFFDGARGLIYHFTRLHQVSVSIETLRDHCHLRTASDGDISLMNQEPPRLPRDVPVFRKYPAHTDLGDEIEEEVVVSADVNSSTTHSSANGGRRSSAMASALGDVRQRFPSGGAQSKILSANGTTALPGQDVYEQRRRSGKAPRYEEPEDDWEPLPGDKVDDSE</sequence>
<reference evidence="1" key="1">
    <citation type="submission" date="2023-07" db="EMBL/GenBank/DDBJ databases">
        <title>Black Yeasts Isolated from many extreme environments.</title>
        <authorList>
            <person name="Coleine C."/>
            <person name="Stajich J.E."/>
            <person name="Selbmann L."/>
        </authorList>
    </citation>
    <scope>NUCLEOTIDE SEQUENCE</scope>
    <source>
        <strain evidence="1">CCFEE 5714</strain>
    </source>
</reference>
<protein>
    <submittedName>
        <fullName evidence="1">Uncharacterized protein</fullName>
    </submittedName>
</protein>
<accession>A0ACC3MX19</accession>
<evidence type="ECO:0000313" key="1">
    <source>
        <dbReference type="EMBL" id="KAK3705631.1"/>
    </source>
</evidence>
<keyword evidence="2" id="KW-1185">Reference proteome</keyword>
<comment type="caution">
    <text evidence="1">The sequence shown here is derived from an EMBL/GenBank/DDBJ whole genome shotgun (WGS) entry which is preliminary data.</text>
</comment>
<dbReference type="EMBL" id="JAUTXU010000128">
    <property type="protein sequence ID" value="KAK3705631.1"/>
    <property type="molecule type" value="Genomic_DNA"/>
</dbReference>
<gene>
    <name evidence="1" type="ORF">LTR37_013239</name>
</gene>
<proteinExistence type="predicted"/>